<dbReference type="InterPro" id="IPR014777">
    <property type="entry name" value="4pyrrole_Mease_sub1"/>
</dbReference>
<dbReference type="EMBL" id="CP097751">
    <property type="protein sequence ID" value="URJ27830.1"/>
    <property type="molecule type" value="Genomic_DNA"/>
</dbReference>
<evidence type="ECO:0000259" key="8">
    <source>
        <dbReference type="Pfam" id="PF23016"/>
    </source>
</evidence>
<dbReference type="RefSeq" id="WP_250250243.1">
    <property type="nucleotide sequence ID" value="NZ_CP097751.1"/>
</dbReference>
<evidence type="ECO:0000313" key="9">
    <source>
        <dbReference type="EMBL" id="URJ27830.1"/>
    </source>
</evidence>
<dbReference type="Pfam" id="PF00590">
    <property type="entry name" value="TP_methylase"/>
    <property type="match status" value="1"/>
</dbReference>
<dbReference type="InterPro" id="IPR035996">
    <property type="entry name" value="4pyrrol_Methylase_sf"/>
</dbReference>
<protein>
    <recommendedName>
        <fullName evidence="6">Ribosomal RNA small subunit methyltransferase I</fullName>
        <ecNumber evidence="6">2.1.1.198</ecNumber>
    </recommendedName>
    <alternativeName>
        <fullName evidence="6">16S rRNA 2'-O-ribose C1402 methyltransferase</fullName>
    </alternativeName>
    <alternativeName>
        <fullName evidence="6">rRNA (cytidine-2'-O-)-methyltransferase RsmI</fullName>
    </alternativeName>
</protein>
<accession>A0AAE9I7U5</accession>
<dbReference type="InterPro" id="IPR008189">
    <property type="entry name" value="rRNA_ssu_MeTfrase_I"/>
</dbReference>
<evidence type="ECO:0000313" key="10">
    <source>
        <dbReference type="Proteomes" id="UP001056323"/>
    </source>
</evidence>
<comment type="similarity">
    <text evidence="6">Belongs to the methyltransferase superfamily. RsmI family.</text>
</comment>
<dbReference type="PROSITE" id="PS01296">
    <property type="entry name" value="RSMI"/>
    <property type="match status" value="1"/>
</dbReference>
<keyword evidence="4 6" id="KW-0808">Transferase</keyword>
<evidence type="ECO:0000256" key="6">
    <source>
        <dbReference type="HAMAP-Rule" id="MF_01877"/>
    </source>
</evidence>
<dbReference type="FunFam" id="3.30.950.10:FF:000002">
    <property type="entry name" value="Ribosomal RNA small subunit methyltransferase I"/>
    <property type="match status" value="1"/>
</dbReference>
<dbReference type="InterPro" id="IPR014776">
    <property type="entry name" value="4pyrrole_Mease_sub2"/>
</dbReference>
<comment type="catalytic activity">
    <reaction evidence="6">
        <text>cytidine(1402) in 16S rRNA + S-adenosyl-L-methionine = 2'-O-methylcytidine(1402) in 16S rRNA + S-adenosyl-L-homocysteine + H(+)</text>
        <dbReference type="Rhea" id="RHEA:42924"/>
        <dbReference type="Rhea" id="RHEA-COMP:10285"/>
        <dbReference type="Rhea" id="RHEA-COMP:10286"/>
        <dbReference type="ChEBI" id="CHEBI:15378"/>
        <dbReference type="ChEBI" id="CHEBI:57856"/>
        <dbReference type="ChEBI" id="CHEBI:59789"/>
        <dbReference type="ChEBI" id="CHEBI:74495"/>
        <dbReference type="ChEBI" id="CHEBI:82748"/>
        <dbReference type="EC" id="2.1.1.198"/>
    </reaction>
</comment>
<keyword evidence="1 6" id="KW-0963">Cytoplasm</keyword>
<dbReference type="KEGG" id="bhb:M9394_01850"/>
<dbReference type="PIRSF" id="PIRSF005917">
    <property type="entry name" value="MTase_YraL"/>
    <property type="match status" value="1"/>
</dbReference>
<feature type="domain" description="RsmI HTH" evidence="8">
    <location>
        <begin position="239"/>
        <end position="281"/>
    </location>
</feature>
<dbReference type="PANTHER" id="PTHR46111:SF1">
    <property type="entry name" value="RIBOSOMAL RNA SMALL SUBUNIT METHYLTRANSFERASE I"/>
    <property type="match status" value="1"/>
</dbReference>
<sequence>MLPSIPNFVSALYIVPTPIGNLQDITCRALSVLRQVDCIAAEDTRRTRILLDFFSIHTSLYILHQYNEYKRIPMLISKLQGGLSIALVSDAGTPLINDPGYCLVKSCQKLKIRVIPLPGPCAAITALCGSGLPSDRFCFEGFLPHKHKLRVDRLRDLSEESRTLIFYDVKHRIIDTLKDMVSVFGLDRYVVLARELTKIWESIYGAPVGQLLSWVRKDRSRIQGEIVLVVAGNCLKKNELSPKILQVMRLLASELPVKRAAILAGYIYGVKKNILYKKYLDEKLNKINDEMSLIDDIA</sequence>
<organism evidence="9 10">
    <name type="scientific">Candidatus Blochmanniella camponoti</name>
    <dbReference type="NCBI Taxonomy" id="108080"/>
    <lineage>
        <taxon>Bacteria</taxon>
        <taxon>Pseudomonadati</taxon>
        <taxon>Pseudomonadota</taxon>
        <taxon>Gammaproteobacteria</taxon>
        <taxon>Enterobacterales</taxon>
        <taxon>Enterobacteriaceae</taxon>
        <taxon>ant endosymbionts</taxon>
        <taxon>Candidatus Blochmanniella</taxon>
    </lineage>
</organism>
<name>A0AAE9I7U5_9ENTR</name>
<dbReference type="NCBIfam" id="TIGR00096">
    <property type="entry name" value="16S rRNA (cytidine(1402)-2'-O)-methyltransferase"/>
    <property type="match status" value="1"/>
</dbReference>
<dbReference type="Gene3D" id="3.30.950.10">
    <property type="entry name" value="Methyltransferase, Cobalt-precorrin-4 Transmethylase, Domain 2"/>
    <property type="match status" value="1"/>
</dbReference>
<comment type="function">
    <text evidence="6">Catalyzes the 2'-O-methylation of the ribose of cytidine 1402 (C1402) in 16S rRNA.</text>
</comment>
<evidence type="ECO:0000259" key="7">
    <source>
        <dbReference type="Pfam" id="PF00590"/>
    </source>
</evidence>
<keyword evidence="5 6" id="KW-0949">S-adenosyl-L-methionine</keyword>
<dbReference type="InterPro" id="IPR053910">
    <property type="entry name" value="RsmI_HTH"/>
</dbReference>
<evidence type="ECO:0000256" key="3">
    <source>
        <dbReference type="ARBA" id="ARBA00022603"/>
    </source>
</evidence>
<evidence type="ECO:0000256" key="5">
    <source>
        <dbReference type="ARBA" id="ARBA00022691"/>
    </source>
</evidence>
<dbReference type="AlphaFoldDB" id="A0AAE9I7U5"/>
<evidence type="ECO:0000256" key="1">
    <source>
        <dbReference type="ARBA" id="ARBA00022490"/>
    </source>
</evidence>
<evidence type="ECO:0000256" key="4">
    <source>
        <dbReference type="ARBA" id="ARBA00022679"/>
    </source>
</evidence>
<dbReference type="PANTHER" id="PTHR46111">
    <property type="entry name" value="RIBOSOMAL RNA SMALL SUBUNIT METHYLTRANSFERASE I"/>
    <property type="match status" value="1"/>
</dbReference>
<keyword evidence="2 6" id="KW-0698">rRNA processing</keyword>
<feature type="domain" description="Tetrapyrrole methylase" evidence="7">
    <location>
        <begin position="12"/>
        <end position="211"/>
    </location>
</feature>
<dbReference type="Pfam" id="PF23016">
    <property type="entry name" value="RsmI_C"/>
    <property type="match status" value="1"/>
</dbReference>
<evidence type="ECO:0000256" key="2">
    <source>
        <dbReference type="ARBA" id="ARBA00022552"/>
    </source>
</evidence>
<dbReference type="SUPFAM" id="SSF53790">
    <property type="entry name" value="Tetrapyrrole methylase"/>
    <property type="match status" value="1"/>
</dbReference>
<gene>
    <name evidence="6 9" type="primary">rsmI</name>
    <name evidence="9" type="ORF">M9394_01850</name>
</gene>
<dbReference type="InterPro" id="IPR000878">
    <property type="entry name" value="4pyrrol_Mease"/>
</dbReference>
<dbReference type="InterPro" id="IPR018063">
    <property type="entry name" value="SAM_MeTrfase_RsmI_CS"/>
</dbReference>
<comment type="subcellular location">
    <subcellularLocation>
        <location evidence="6">Cytoplasm</location>
    </subcellularLocation>
</comment>
<proteinExistence type="inferred from homology"/>
<dbReference type="GO" id="GO:0070677">
    <property type="term" value="F:rRNA (cytosine-2'-O-)-methyltransferase activity"/>
    <property type="evidence" value="ECO:0007669"/>
    <property type="project" value="UniProtKB-UniRule"/>
</dbReference>
<dbReference type="Proteomes" id="UP001056323">
    <property type="component" value="Chromosome"/>
</dbReference>
<dbReference type="GO" id="GO:0005737">
    <property type="term" value="C:cytoplasm"/>
    <property type="evidence" value="ECO:0007669"/>
    <property type="project" value="UniProtKB-SubCell"/>
</dbReference>
<reference evidence="9" key="1">
    <citation type="submission" date="2022-05" db="EMBL/GenBank/DDBJ databases">
        <title>Impact of host demography and evolutionary history on endosymbiont molecular evolution: a test in carpenter ants (Genus Camponotus) and their Blochmannia endosymbionts.</title>
        <authorList>
            <person name="Manthey J.D."/>
            <person name="Giron J.C."/>
            <person name="Hruska J.P."/>
        </authorList>
    </citation>
    <scope>NUCLEOTIDE SEQUENCE</scope>
    <source>
        <strain evidence="9">C-049</strain>
    </source>
</reference>
<dbReference type="EC" id="2.1.1.198" evidence="6"/>
<keyword evidence="3 6" id="KW-0489">Methyltransferase</keyword>
<dbReference type="CDD" id="cd11648">
    <property type="entry name" value="RsmI"/>
    <property type="match status" value="1"/>
</dbReference>
<dbReference type="HAMAP" id="MF_01877">
    <property type="entry name" value="16SrRNA_methyltr_I"/>
    <property type="match status" value="1"/>
</dbReference>
<dbReference type="Gene3D" id="3.40.1010.10">
    <property type="entry name" value="Cobalt-precorrin-4 Transmethylase, Domain 1"/>
    <property type="match status" value="1"/>
</dbReference>